<organism evidence="4 6">
    <name type="scientific">Leptospira perolatii</name>
    <dbReference type="NCBI Taxonomy" id="2023191"/>
    <lineage>
        <taxon>Bacteria</taxon>
        <taxon>Pseudomonadati</taxon>
        <taxon>Spirochaetota</taxon>
        <taxon>Spirochaetia</taxon>
        <taxon>Leptospirales</taxon>
        <taxon>Leptospiraceae</taxon>
        <taxon>Leptospira</taxon>
    </lineage>
</organism>
<dbReference type="OrthoDB" id="345064at2"/>
<dbReference type="Proteomes" id="UP000231990">
    <property type="component" value="Unassembled WGS sequence"/>
</dbReference>
<evidence type="ECO:0000313" key="3">
    <source>
        <dbReference type="EMBL" id="PJZ70009.1"/>
    </source>
</evidence>
<evidence type="ECO:0000256" key="2">
    <source>
        <dbReference type="SAM" id="SignalP"/>
    </source>
</evidence>
<gene>
    <name evidence="3" type="ORF">CH360_08340</name>
    <name evidence="4" type="ORF">CH373_13345</name>
</gene>
<evidence type="ECO:0000313" key="4">
    <source>
        <dbReference type="EMBL" id="PJZ72740.1"/>
    </source>
</evidence>
<dbReference type="Proteomes" id="UP000231962">
    <property type="component" value="Unassembled WGS sequence"/>
</dbReference>
<reference evidence="5 6" key="1">
    <citation type="submission" date="2017-07" db="EMBL/GenBank/DDBJ databases">
        <title>Leptospira spp. isolated from tropical soils.</title>
        <authorList>
            <person name="Thibeaux R."/>
            <person name="Iraola G."/>
            <person name="Ferres I."/>
            <person name="Bierque E."/>
            <person name="Girault D."/>
            <person name="Soupe-Gilbert M.-E."/>
            <person name="Picardeau M."/>
            <person name="Goarant C."/>
        </authorList>
    </citation>
    <scope>NUCLEOTIDE SEQUENCE [LARGE SCALE GENOMIC DNA]</scope>
    <source>
        <strain evidence="4 6">FH1-B-B1</strain>
        <strain evidence="3 5">FH1-B-C1</strain>
    </source>
</reference>
<dbReference type="AlphaFoldDB" id="A0A2M9ZKY5"/>
<feature type="signal peptide" evidence="2">
    <location>
        <begin position="1"/>
        <end position="16"/>
    </location>
</feature>
<feature type="compositionally biased region" description="Low complexity" evidence="1">
    <location>
        <begin position="39"/>
        <end position="52"/>
    </location>
</feature>
<sequence>MRLFLFLLLVSSSLLAQRIKLPKEPTPPTEPGADVRGDSNSNGSENSSSNSKSEAESKVKVYLCDGRTVTGTWKDAPKEFSFKHKKEDVVYSKTLKYSEISKIQIKAWKMQKGKPTKKGIPYKVEPWDAQFRTKTNELFEISGDIKKDLLLIRVQNEQGEATLYSYWMDLLYENKSWFSKLPPIEGEIRKECYPDVVIGVEFLS</sequence>
<keyword evidence="5" id="KW-1185">Reference proteome</keyword>
<feature type="region of interest" description="Disordered" evidence="1">
    <location>
        <begin position="21"/>
        <end position="54"/>
    </location>
</feature>
<name>A0A2M9ZKY5_9LEPT</name>
<evidence type="ECO:0000313" key="5">
    <source>
        <dbReference type="Proteomes" id="UP000231962"/>
    </source>
</evidence>
<evidence type="ECO:0000256" key="1">
    <source>
        <dbReference type="SAM" id="MobiDB-lite"/>
    </source>
</evidence>
<evidence type="ECO:0000313" key="6">
    <source>
        <dbReference type="Proteomes" id="UP000231990"/>
    </source>
</evidence>
<feature type="chain" id="PRO_5014968117" evidence="2">
    <location>
        <begin position="17"/>
        <end position="204"/>
    </location>
</feature>
<accession>A0A2M9ZKY5</accession>
<proteinExistence type="predicted"/>
<keyword evidence="2" id="KW-0732">Signal</keyword>
<dbReference type="EMBL" id="NPDZ01000008">
    <property type="protein sequence ID" value="PJZ72740.1"/>
    <property type="molecule type" value="Genomic_DNA"/>
</dbReference>
<comment type="caution">
    <text evidence="4">The sequence shown here is derived from an EMBL/GenBank/DDBJ whole genome shotgun (WGS) entry which is preliminary data.</text>
</comment>
<dbReference type="EMBL" id="NPDY01000006">
    <property type="protein sequence ID" value="PJZ70009.1"/>
    <property type="molecule type" value="Genomic_DNA"/>
</dbReference>
<protein>
    <submittedName>
        <fullName evidence="4">Uncharacterized protein</fullName>
    </submittedName>
</protein>